<comment type="caution">
    <text evidence="2">The sequence shown here is derived from an EMBL/GenBank/DDBJ whole genome shotgun (WGS) entry which is preliminary data.</text>
</comment>
<name>A0A8T0FSL6_ARGBR</name>
<feature type="transmembrane region" description="Helical" evidence="1">
    <location>
        <begin position="199"/>
        <end position="219"/>
    </location>
</feature>
<feature type="transmembrane region" description="Helical" evidence="1">
    <location>
        <begin position="160"/>
        <end position="179"/>
    </location>
</feature>
<organism evidence="2 3">
    <name type="scientific">Argiope bruennichi</name>
    <name type="common">Wasp spider</name>
    <name type="synonym">Aranea bruennichi</name>
    <dbReference type="NCBI Taxonomy" id="94029"/>
    <lineage>
        <taxon>Eukaryota</taxon>
        <taxon>Metazoa</taxon>
        <taxon>Ecdysozoa</taxon>
        <taxon>Arthropoda</taxon>
        <taxon>Chelicerata</taxon>
        <taxon>Arachnida</taxon>
        <taxon>Araneae</taxon>
        <taxon>Araneomorphae</taxon>
        <taxon>Entelegynae</taxon>
        <taxon>Araneoidea</taxon>
        <taxon>Araneidae</taxon>
        <taxon>Argiope</taxon>
    </lineage>
</organism>
<proteinExistence type="predicted"/>
<reference evidence="2" key="2">
    <citation type="submission" date="2020-06" db="EMBL/GenBank/DDBJ databases">
        <authorList>
            <person name="Sheffer M."/>
        </authorList>
    </citation>
    <scope>NUCLEOTIDE SEQUENCE</scope>
</reference>
<dbReference type="PANTHER" id="PTHR11161:SF0">
    <property type="entry name" value="O-ACYLTRANSFERASE LIKE PROTEIN"/>
    <property type="match status" value="1"/>
</dbReference>
<gene>
    <name evidence="2" type="ORF">HNY73_002157</name>
</gene>
<dbReference type="InterPro" id="IPR052728">
    <property type="entry name" value="O2_lipid_transport_reg"/>
</dbReference>
<feature type="transmembrane region" description="Helical" evidence="1">
    <location>
        <begin position="50"/>
        <end position="73"/>
    </location>
</feature>
<feature type="transmembrane region" description="Helical" evidence="1">
    <location>
        <begin position="268"/>
        <end position="287"/>
    </location>
</feature>
<keyword evidence="1" id="KW-0812">Transmembrane</keyword>
<evidence type="ECO:0000256" key="1">
    <source>
        <dbReference type="SAM" id="Phobius"/>
    </source>
</evidence>
<dbReference type="Proteomes" id="UP000807504">
    <property type="component" value="Unassembled WGS sequence"/>
</dbReference>
<protein>
    <recommendedName>
        <fullName evidence="4">Acyltransferase 3 domain-containing protein</fullName>
    </recommendedName>
</protein>
<keyword evidence="1" id="KW-0472">Membrane</keyword>
<evidence type="ECO:0000313" key="3">
    <source>
        <dbReference type="Proteomes" id="UP000807504"/>
    </source>
</evidence>
<dbReference type="PANTHER" id="PTHR11161">
    <property type="entry name" value="O-ACYLTRANSFERASE"/>
    <property type="match status" value="1"/>
</dbReference>
<feature type="transmembrane region" description="Helical" evidence="1">
    <location>
        <begin position="240"/>
        <end position="262"/>
    </location>
</feature>
<accession>A0A8T0FSL6</accession>
<evidence type="ECO:0008006" key="4">
    <source>
        <dbReference type="Google" id="ProtNLM"/>
    </source>
</evidence>
<dbReference type="EMBL" id="JABXBU010000002">
    <property type="protein sequence ID" value="KAF8794147.1"/>
    <property type="molecule type" value="Genomic_DNA"/>
</dbReference>
<reference evidence="2" key="1">
    <citation type="journal article" date="2020" name="bioRxiv">
        <title>Chromosome-level reference genome of the European wasp spider Argiope bruennichi: a resource for studies on range expansion and evolutionary adaptation.</title>
        <authorList>
            <person name="Sheffer M.M."/>
            <person name="Hoppe A."/>
            <person name="Krehenwinkel H."/>
            <person name="Uhl G."/>
            <person name="Kuss A.W."/>
            <person name="Jensen L."/>
            <person name="Jensen C."/>
            <person name="Gillespie R.G."/>
            <person name="Hoff K.J."/>
            <person name="Prost S."/>
        </authorList>
    </citation>
    <scope>NUCLEOTIDE SEQUENCE</scope>
</reference>
<evidence type="ECO:0000313" key="2">
    <source>
        <dbReference type="EMBL" id="KAF8794147.1"/>
    </source>
</evidence>
<sequence>MGSQNDSCEEIPWQASFPILLHNLADKWTKSADTSFRSCQQAPKKLTTEAIFVICVILIFVILNIIGSSINAYESYRKAALLRKKTFRKVKDEDANEDENVANANGDTLTEKKVKATESSTISVWGENGRAFFDCFCIQTNARKIFSLVSKQEHLDYIDGIRAIFFLYIFLSHFLYFYSRSIKNLDKHLQAVLDMPITWYAANSAFGVDAFLTLRIVMLELLRFASDISWCVYDRFACMAYSWFLACIMQLYMISPLFMIPLNRWPRIGYGLSAAAICVSCFSAFIITKQNNLFGCIPTLSESDGLEEINRQLWQT</sequence>
<keyword evidence="1" id="KW-1133">Transmembrane helix</keyword>
<keyword evidence="3" id="KW-1185">Reference proteome</keyword>
<dbReference type="AlphaFoldDB" id="A0A8T0FSL6"/>